<dbReference type="Pfam" id="PF07995">
    <property type="entry name" value="GSDH"/>
    <property type="match status" value="1"/>
</dbReference>
<evidence type="ECO:0000256" key="2">
    <source>
        <dbReference type="SAM" id="SignalP"/>
    </source>
</evidence>
<dbReference type="InterPro" id="IPR011041">
    <property type="entry name" value="Quinoprot_gluc/sorb_DH_b-prop"/>
</dbReference>
<feature type="domain" description="Glucose/Sorbosone dehydrogenase" evidence="3">
    <location>
        <begin position="54"/>
        <end position="350"/>
    </location>
</feature>
<name>A0ABW2KCS7_9ACTN</name>
<protein>
    <submittedName>
        <fullName evidence="4">PQQ-dependent sugar dehydrogenase</fullName>
    </submittedName>
</protein>
<feature type="signal peptide" evidence="2">
    <location>
        <begin position="1"/>
        <end position="22"/>
    </location>
</feature>
<keyword evidence="5" id="KW-1185">Reference proteome</keyword>
<organism evidence="4 5">
    <name type="scientific">Marinactinospora rubrisoli</name>
    <dbReference type="NCBI Taxonomy" id="2715399"/>
    <lineage>
        <taxon>Bacteria</taxon>
        <taxon>Bacillati</taxon>
        <taxon>Actinomycetota</taxon>
        <taxon>Actinomycetes</taxon>
        <taxon>Streptosporangiales</taxon>
        <taxon>Nocardiopsidaceae</taxon>
        <taxon>Marinactinospora</taxon>
    </lineage>
</organism>
<reference evidence="5" key="1">
    <citation type="journal article" date="2019" name="Int. J. Syst. Evol. Microbiol.">
        <title>The Global Catalogue of Microorganisms (GCM) 10K type strain sequencing project: providing services to taxonomists for standard genome sequencing and annotation.</title>
        <authorList>
            <consortium name="The Broad Institute Genomics Platform"/>
            <consortium name="The Broad Institute Genome Sequencing Center for Infectious Disease"/>
            <person name="Wu L."/>
            <person name="Ma J."/>
        </authorList>
    </citation>
    <scope>NUCLEOTIDE SEQUENCE [LARGE SCALE GENOMIC DNA]</scope>
    <source>
        <strain evidence="5">CGMCC 4.7382</strain>
    </source>
</reference>
<dbReference type="EMBL" id="JBHTBH010000003">
    <property type="protein sequence ID" value="MFC7327817.1"/>
    <property type="molecule type" value="Genomic_DNA"/>
</dbReference>
<dbReference type="InterPro" id="IPR012938">
    <property type="entry name" value="Glc/Sorbosone_DH"/>
</dbReference>
<dbReference type="PANTHER" id="PTHR19328">
    <property type="entry name" value="HEDGEHOG-INTERACTING PROTEIN"/>
    <property type="match status" value="1"/>
</dbReference>
<dbReference type="RefSeq" id="WP_379870301.1">
    <property type="nucleotide sequence ID" value="NZ_JBHTBH010000003.1"/>
</dbReference>
<evidence type="ECO:0000313" key="5">
    <source>
        <dbReference type="Proteomes" id="UP001596540"/>
    </source>
</evidence>
<proteinExistence type="predicted"/>
<dbReference type="PANTHER" id="PTHR19328:SF13">
    <property type="entry name" value="HIPL1 PROTEIN"/>
    <property type="match status" value="1"/>
</dbReference>
<dbReference type="InterPro" id="IPR011042">
    <property type="entry name" value="6-blade_b-propeller_TolB-like"/>
</dbReference>
<accession>A0ABW2KCS7</accession>
<feature type="region of interest" description="Disordered" evidence="1">
    <location>
        <begin position="344"/>
        <end position="367"/>
    </location>
</feature>
<dbReference type="PROSITE" id="PS51257">
    <property type="entry name" value="PROKAR_LIPOPROTEIN"/>
    <property type="match status" value="1"/>
</dbReference>
<dbReference type="Proteomes" id="UP001596540">
    <property type="component" value="Unassembled WGS sequence"/>
</dbReference>
<dbReference type="Gene3D" id="2.120.10.30">
    <property type="entry name" value="TolB, C-terminal domain"/>
    <property type="match status" value="1"/>
</dbReference>
<gene>
    <name evidence="4" type="ORF">ACFQRF_08685</name>
</gene>
<evidence type="ECO:0000256" key="1">
    <source>
        <dbReference type="SAM" id="MobiDB-lite"/>
    </source>
</evidence>
<feature type="chain" id="PRO_5047501465" evidence="2">
    <location>
        <begin position="23"/>
        <end position="367"/>
    </location>
</feature>
<evidence type="ECO:0000259" key="3">
    <source>
        <dbReference type="Pfam" id="PF07995"/>
    </source>
</evidence>
<keyword evidence="2" id="KW-0732">Signal</keyword>
<comment type="caution">
    <text evidence="4">The sequence shown here is derived from an EMBL/GenBank/DDBJ whole genome shotgun (WGS) entry which is preliminary data.</text>
</comment>
<sequence length="367" mass="38187">MRHPKWLGALLGVVLTVGVGCAAAPPPEQVPSPTDGGANTAVAPSAPEDVATGLEVPWAVDFLPDGSALATERDSARIVRIQPDGTTQQIGVVPGVAPQGEGGLLGLAVSPDFESDRLVYVYFTSDSDNRIVRMTYDPAAGLGTPEPVLEGIPSAGIHNGGRIAFGPDGMLYAGTGDANERQLSQDIDSVAGKILRMTPEGEVPDDNPFGNLVYSYGHRNVQGLAWDGDTLLATEFGQNTYDEVNVIRPGGNYGWPEVEGVGGQDGFVDPVVTWTTAEASPSGAAVADGSLWVAALRGQRLWRVPLTGDPARPVGEPESLFTGEFGRLRDVVAAPGGGGIWLTTSNRDGRGTPADGDDRVLRVGLGE</sequence>
<evidence type="ECO:0000313" key="4">
    <source>
        <dbReference type="EMBL" id="MFC7327817.1"/>
    </source>
</evidence>
<dbReference type="SUPFAM" id="SSF50952">
    <property type="entry name" value="Soluble quinoprotein glucose dehydrogenase"/>
    <property type="match status" value="1"/>
</dbReference>